<evidence type="ECO:0000313" key="2">
    <source>
        <dbReference type="EMBL" id="QEL19850.1"/>
    </source>
</evidence>
<reference evidence="3" key="1">
    <citation type="submission" date="2019-08" db="EMBL/GenBank/DDBJ databases">
        <title>Limnoglobus roseus gen. nov., sp. nov., a novel freshwater planctomycete with a giant genome from the family Gemmataceae.</title>
        <authorList>
            <person name="Kulichevskaya I.S."/>
            <person name="Naumoff D.G."/>
            <person name="Miroshnikov K."/>
            <person name="Ivanova A."/>
            <person name="Philippov D.A."/>
            <person name="Hakobyan A."/>
            <person name="Rijpstra I.C."/>
            <person name="Sinninghe Damste J.S."/>
            <person name="Liesack W."/>
            <person name="Dedysh S.N."/>
        </authorList>
    </citation>
    <scope>NUCLEOTIDE SEQUENCE [LARGE SCALE GENOMIC DNA]</scope>
    <source>
        <strain evidence="3">PX52</strain>
    </source>
</reference>
<sequence length="661" mass="72557">MSDDDVRTRFEACNRRLGEERRRPEYIPLHAAICRPEGPGGSILHDDLFGAYLGTSDYTQQFVSSVASSVTYAVAHYFLPDRGFVPSEHVNTLIQQVDGIAKELHRACAALPERIRLALRLPEVPDWWGTLFHLAWHFDRPFLRAARCRLMTQDDTHVVRVGESIMQEIGHSGRDVMPGLIFSRLDDEVFSASEAAVGLILDAIDNGRSAVPPLSAELLTRRLVQLKDQFQAASLGKVGGRKGGPKTKAKALRLSDSFTNPPATSWAALKYGGKVPQSTWPLNRLNADQEICQVVGPENDAFINLATIGGNTLPAESLSTPIFLPPVGRGTLKASAALPLNASGPVPRWLRFVFTTLLRHRPELVNISWHKANPACGLGTATLKPDVFAASVIALEIELASLGLAPTGANGRASGLIFDDPWDDCPHPPPAVGRYVRFQLDTTSAGGEQQWRPAWTWAEKPQDGWAECGTCGDGSLVLVATGSPPAVCDWLPRHWPARFYPLGTSVVHCEGWRSLVKSVFIDTADTIPPDDPRFGWQTLARTTREFAHHLGAVTLDRLTAPLPATRPEARREVLPLLDGIIAYQSRAGTKPNDEHPQGGRLQSNTPPRTGRPPDARKKEITEFARELRTRKVPWKSIPDAVFNKYGVKYSSETLRGYLKGG</sequence>
<feature type="region of interest" description="Disordered" evidence="1">
    <location>
        <begin position="587"/>
        <end position="616"/>
    </location>
</feature>
<dbReference type="AlphaFoldDB" id="A0A5C1ALL3"/>
<organism evidence="2 3">
    <name type="scientific">Limnoglobus roseus</name>
    <dbReference type="NCBI Taxonomy" id="2598579"/>
    <lineage>
        <taxon>Bacteria</taxon>
        <taxon>Pseudomonadati</taxon>
        <taxon>Planctomycetota</taxon>
        <taxon>Planctomycetia</taxon>
        <taxon>Gemmatales</taxon>
        <taxon>Gemmataceae</taxon>
        <taxon>Limnoglobus</taxon>
    </lineage>
</organism>
<keyword evidence="3" id="KW-1185">Reference proteome</keyword>
<evidence type="ECO:0000313" key="3">
    <source>
        <dbReference type="Proteomes" id="UP000324974"/>
    </source>
</evidence>
<protein>
    <submittedName>
        <fullName evidence="2">Uncharacterized protein</fullName>
    </submittedName>
</protein>
<dbReference type="KEGG" id="lrs:PX52LOC_06931"/>
<dbReference type="OrthoDB" id="10021413at2"/>
<dbReference type="EMBL" id="CP042425">
    <property type="protein sequence ID" value="QEL19850.1"/>
    <property type="molecule type" value="Genomic_DNA"/>
</dbReference>
<evidence type="ECO:0000256" key="1">
    <source>
        <dbReference type="SAM" id="MobiDB-lite"/>
    </source>
</evidence>
<accession>A0A5C1ALL3</accession>
<proteinExistence type="predicted"/>
<dbReference type="RefSeq" id="WP_149114198.1">
    <property type="nucleotide sequence ID" value="NZ_CP042425.1"/>
</dbReference>
<dbReference type="Proteomes" id="UP000324974">
    <property type="component" value="Chromosome"/>
</dbReference>
<gene>
    <name evidence="2" type="ORF">PX52LOC_06931</name>
</gene>
<name>A0A5C1ALL3_9BACT</name>